<sequence length="50" mass="5866">MQTTGINCIGKVLPIIVYVQYDALIHQYKKSFLNPHNQMLYFAYSTISIW</sequence>
<dbReference type="Proteomes" id="UP000829196">
    <property type="component" value="Unassembled WGS sequence"/>
</dbReference>
<accession>A0A8T3B878</accession>
<reference evidence="1" key="1">
    <citation type="journal article" date="2022" name="Front. Genet.">
        <title>Chromosome-Scale Assembly of the Dendrobium nobile Genome Provides Insights Into the Molecular Mechanism of the Biosynthesis of the Medicinal Active Ingredient of Dendrobium.</title>
        <authorList>
            <person name="Xu Q."/>
            <person name="Niu S.-C."/>
            <person name="Li K.-L."/>
            <person name="Zheng P.-J."/>
            <person name="Zhang X.-J."/>
            <person name="Jia Y."/>
            <person name="Liu Y."/>
            <person name="Niu Y.-X."/>
            <person name="Yu L.-H."/>
            <person name="Chen D.-F."/>
            <person name="Zhang G.-Q."/>
        </authorList>
    </citation>
    <scope>NUCLEOTIDE SEQUENCE</scope>
    <source>
        <tissue evidence="1">Leaf</tissue>
    </source>
</reference>
<comment type="caution">
    <text evidence="1">The sequence shown here is derived from an EMBL/GenBank/DDBJ whole genome shotgun (WGS) entry which is preliminary data.</text>
</comment>
<evidence type="ECO:0000313" key="1">
    <source>
        <dbReference type="EMBL" id="KAI0507587.1"/>
    </source>
</evidence>
<evidence type="ECO:0000313" key="2">
    <source>
        <dbReference type="Proteomes" id="UP000829196"/>
    </source>
</evidence>
<proteinExistence type="predicted"/>
<protein>
    <submittedName>
        <fullName evidence="1">Uncharacterized protein</fullName>
    </submittedName>
</protein>
<gene>
    <name evidence="1" type="ORF">KFK09_013713</name>
</gene>
<name>A0A8T3B878_DENNO</name>
<organism evidence="1 2">
    <name type="scientific">Dendrobium nobile</name>
    <name type="common">Orchid</name>
    <dbReference type="NCBI Taxonomy" id="94219"/>
    <lineage>
        <taxon>Eukaryota</taxon>
        <taxon>Viridiplantae</taxon>
        <taxon>Streptophyta</taxon>
        <taxon>Embryophyta</taxon>
        <taxon>Tracheophyta</taxon>
        <taxon>Spermatophyta</taxon>
        <taxon>Magnoliopsida</taxon>
        <taxon>Liliopsida</taxon>
        <taxon>Asparagales</taxon>
        <taxon>Orchidaceae</taxon>
        <taxon>Epidendroideae</taxon>
        <taxon>Malaxideae</taxon>
        <taxon>Dendrobiinae</taxon>
        <taxon>Dendrobium</taxon>
    </lineage>
</organism>
<dbReference type="EMBL" id="JAGYWB010000010">
    <property type="protein sequence ID" value="KAI0507587.1"/>
    <property type="molecule type" value="Genomic_DNA"/>
</dbReference>
<keyword evidence="2" id="KW-1185">Reference proteome</keyword>
<dbReference type="AlphaFoldDB" id="A0A8T3B878"/>